<sequence length="299" mass="32417">MPGGKHRPARQTETLNRIPLTAEAIPRTIGAAPSRLWFTVIVTSSAFETTRPDQIAYLDRLAATGLGRSYKRLMLEELDVRAGQTVLDLGCGPGTDLDSLADAVGPGGEVVGVDLEQRMVDTARERTAGRASVEVRLGDVHDLPLTDDVADRARTDRVLQHVADPVRALGEIRRVLRPGGRLVMGEPDWETLAIDHPDGDLSRAYTRHVADEVIRNASIGRQLARLAADAGFSVPAVLPVTPVFRDVRAADRVLGLERTTGRAVAAGYLAEEDARRWLDHLRSGPFLAAVTFYIIVADA</sequence>
<dbReference type="Pfam" id="PF13847">
    <property type="entry name" value="Methyltransf_31"/>
    <property type="match status" value="1"/>
</dbReference>
<dbReference type="RefSeq" id="WP_252802976.1">
    <property type="nucleotide sequence ID" value="NZ_BAAABM010000016.1"/>
</dbReference>
<dbReference type="PANTHER" id="PTHR43861">
    <property type="entry name" value="TRANS-ACONITATE 2-METHYLTRANSFERASE-RELATED"/>
    <property type="match status" value="1"/>
</dbReference>
<protein>
    <submittedName>
        <fullName evidence="2">Class I SAM-dependent methyltransferase</fullName>
    </submittedName>
</protein>
<dbReference type="Gene3D" id="3.40.50.150">
    <property type="entry name" value="Vaccinia Virus protein VP39"/>
    <property type="match status" value="1"/>
</dbReference>
<dbReference type="GO" id="GO:0008168">
    <property type="term" value="F:methyltransferase activity"/>
    <property type="evidence" value="ECO:0007669"/>
    <property type="project" value="UniProtKB-KW"/>
</dbReference>
<dbReference type="SUPFAM" id="SSF53335">
    <property type="entry name" value="S-adenosyl-L-methionine-dependent methyltransferases"/>
    <property type="match status" value="1"/>
</dbReference>
<accession>A0ABN0WF94</accession>
<dbReference type="CDD" id="cd02440">
    <property type="entry name" value="AdoMet_MTases"/>
    <property type="match status" value="1"/>
</dbReference>
<dbReference type="InterPro" id="IPR025714">
    <property type="entry name" value="Methyltranfer_dom"/>
</dbReference>
<feature type="domain" description="Methyltransferase" evidence="1">
    <location>
        <begin position="83"/>
        <end position="188"/>
    </location>
</feature>
<dbReference type="Proteomes" id="UP001501822">
    <property type="component" value="Unassembled WGS sequence"/>
</dbReference>
<evidence type="ECO:0000313" key="3">
    <source>
        <dbReference type="Proteomes" id="UP001501822"/>
    </source>
</evidence>
<gene>
    <name evidence="2" type="ORF">GCM10010151_26430</name>
</gene>
<organism evidence="2 3">
    <name type="scientific">Actinoallomurus spadix</name>
    <dbReference type="NCBI Taxonomy" id="79912"/>
    <lineage>
        <taxon>Bacteria</taxon>
        <taxon>Bacillati</taxon>
        <taxon>Actinomycetota</taxon>
        <taxon>Actinomycetes</taxon>
        <taxon>Streptosporangiales</taxon>
        <taxon>Thermomonosporaceae</taxon>
        <taxon>Actinoallomurus</taxon>
    </lineage>
</organism>
<dbReference type="PANTHER" id="PTHR43861:SF1">
    <property type="entry name" value="TRANS-ACONITATE 2-METHYLTRANSFERASE"/>
    <property type="match status" value="1"/>
</dbReference>
<dbReference type="GO" id="GO:0032259">
    <property type="term" value="P:methylation"/>
    <property type="evidence" value="ECO:0007669"/>
    <property type="project" value="UniProtKB-KW"/>
</dbReference>
<evidence type="ECO:0000259" key="1">
    <source>
        <dbReference type="Pfam" id="PF13847"/>
    </source>
</evidence>
<proteinExistence type="predicted"/>
<keyword evidence="2" id="KW-0489">Methyltransferase</keyword>
<evidence type="ECO:0000313" key="2">
    <source>
        <dbReference type="EMBL" id="GAA0335461.1"/>
    </source>
</evidence>
<reference evidence="2 3" key="1">
    <citation type="journal article" date="2019" name="Int. J. Syst. Evol. Microbiol.">
        <title>The Global Catalogue of Microorganisms (GCM) 10K type strain sequencing project: providing services to taxonomists for standard genome sequencing and annotation.</title>
        <authorList>
            <consortium name="The Broad Institute Genomics Platform"/>
            <consortium name="The Broad Institute Genome Sequencing Center for Infectious Disease"/>
            <person name="Wu L."/>
            <person name="Ma J."/>
        </authorList>
    </citation>
    <scope>NUCLEOTIDE SEQUENCE [LARGE SCALE GENOMIC DNA]</scope>
    <source>
        <strain evidence="2 3">JCM 3146</strain>
    </source>
</reference>
<dbReference type="EMBL" id="BAAABM010000016">
    <property type="protein sequence ID" value="GAA0335461.1"/>
    <property type="molecule type" value="Genomic_DNA"/>
</dbReference>
<dbReference type="InterPro" id="IPR029063">
    <property type="entry name" value="SAM-dependent_MTases_sf"/>
</dbReference>
<name>A0ABN0WF94_9ACTN</name>
<keyword evidence="2" id="KW-0808">Transferase</keyword>
<comment type="caution">
    <text evidence="2">The sequence shown here is derived from an EMBL/GenBank/DDBJ whole genome shotgun (WGS) entry which is preliminary data.</text>
</comment>
<keyword evidence="3" id="KW-1185">Reference proteome</keyword>